<sequence length="142" mass="16148">MLNKNTIHAITCALLVALILSSCQRSDLPKQIEENNTPKALETFYPGDMTKIDSIEIMSGSDGLTKKTTDSRLIQDWIEKIRHLNITPDPEQEDTTGVLFHVTMFEQGKVVFYMTPTDINHRRIVPQDELADLMTELYQAIP</sequence>
<accession>A0A2W6P4E8</accession>
<evidence type="ECO:0000313" key="1">
    <source>
        <dbReference type="EMBL" id="PZT54570.1"/>
    </source>
</evidence>
<proteinExistence type="predicted"/>
<dbReference type="AlphaFoldDB" id="A0A2W6P4E8"/>
<evidence type="ECO:0000313" key="2">
    <source>
        <dbReference type="Proteomes" id="UP000249204"/>
    </source>
</evidence>
<reference evidence="1 2" key="1">
    <citation type="submission" date="2018-06" db="EMBL/GenBank/DDBJ databases">
        <title>Isolation of heavy metals resistant Paenibacillus silvae NC2 from Gold-Copper mine in ZiJin, China.</title>
        <authorList>
            <person name="Xu J."/>
            <person name="Mazhar H.S."/>
            <person name="Rensing C."/>
        </authorList>
    </citation>
    <scope>NUCLEOTIDE SEQUENCE [LARGE SCALE GENOMIC DNA]</scope>
    <source>
        <strain evidence="1 2">NC2</strain>
    </source>
</reference>
<dbReference type="EMBL" id="QKWW01000046">
    <property type="protein sequence ID" value="PZT54570.1"/>
    <property type="molecule type" value="Genomic_DNA"/>
</dbReference>
<dbReference type="Proteomes" id="UP000249204">
    <property type="component" value="Unassembled WGS sequence"/>
</dbReference>
<evidence type="ECO:0008006" key="3">
    <source>
        <dbReference type="Google" id="ProtNLM"/>
    </source>
</evidence>
<dbReference type="PROSITE" id="PS51257">
    <property type="entry name" value="PROKAR_LIPOPROTEIN"/>
    <property type="match status" value="1"/>
</dbReference>
<gene>
    <name evidence="1" type="ORF">DN757_16230</name>
</gene>
<comment type="caution">
    <text evidence="1">The sequence shown here is derived from an EMBL/GenBank/DDBJ whole genome shotgun (WGS) entry which is preliminary data.</text>
</comment>
<name>A0A2W6P4E8_9BACL</name>
<protein>
    <recommendedName>
        <fullName evidence="3">Lipoprotein</fullName>
    </recommendedName>
</protein>
<organism evidence="1 2">
    <name type="scientific">Paenibacillus silvae</name>
    <dbReference type="NCBI Taxonomy" id="1325358"/>
    <lineage>
        <taxon>Bacteria</taxon>
        <taxon>Bacillati</taxon>
        <taxon>Bacillota</taxon>
        <taxon>Bacilli</taxon>
        <taxon>Bacillales</taxon>
        <taxon>Paenibacillaceae</taxon>
        <taxon>Paenibacillus</taxon>
    </lineage>
</organism>
<dbReference type="RefSeq" id="WP_111271241.1">
    <property type="nucleotide sequence ID" value="NZ_QKWW01000046.1"/>
</dbReference>